<organism evidence="1 2">
    <name type="scientific">Pyrrhoderma noxium</name>
    <dbReference type="NCBI Taxonomy" id="2282107"/>
    <lineage>
        <taxon>Eukaryota</taxon>
        <taxon>Fungi</taxon>
        <taxon>Dikarya</taxon>
        <taxon>Basidiomycota</taxon>
        <taxon>Agaricomycotina</taxon>
        <taxon>Agaricomycetes</taxon>
        <taxon>Hymenochaetales</taxon>
        <taxon>Hymenochaetaceae</taxon>
        <taxon>Pyrrhoderma</taxon>
    </lineage>
</organism>
<evidence type="ECO:0000313" key="2">
    <source>
        <dbReference type="Proteomes" id="UP000217199"/>
    </source>
</evidence>
<evidence type="ECO:0000313" key="1">
    <source>
        <dbReference type="EMBL" id="PAV17068.1"/>
    </source>
</evidence>
<dbReference type="OrthoDB" id="2575973at2759"/>
<dbReference type="AlphaFoldDB" id="A0A286UBX5"/>
<protein>
    <submittedName>
        <fullName evidence="1">Uncharacterized protein</fullName>
    </submittedName>
</protein>
<keyword evidence="2" id="KW-1185">Reference proteome</keyword>
<accession>A0A286UBX5</accession>
<sequence>MTRDLQWLETLTNENKALSVTVTGLRKNFQFFRIKEEENCSSVFASPVTIPGADLTGRSTDKTSDVINIFSTLKSTTNEALPQLQLIADNNNATHFEVATLVNQVVVALNTAHASALNLGITSDDIVDTSAISDALADVIDGVTTTLSNVESALPGVLAGVTSSADLALSGLMSGLSDALSAVVTDLLDLVSSLPLIGDLLSGGLLSGLGLSSVLGLLGGL</sequence>
<dbReference type="InParanoid" id="A0A286UBX5"/>
<comment type="caution">
    <text evidence="1">The sequence shown here is derived from an EMBL/GenBank/DDBJ whole genome shotgun (WGS) entry which is preliminary data.</text>
</comment>
<proteinExistence type="predicted"/>
<reference evidence="1 2" key="1">
    <citation type="journal article" date="2017" name="Mol. Ecol.">
        <title>Comparative and population genomic landscape of Phellinus noxius: A hypervariable fungus causing root rot in trees.</title>
        <authorList>
            <person name="Chung C.L."/>
            <person name="Lee T.J."/>
            <person name="Akiba M."/>
            <person name="Lee H.H."/>
            <person name="Kuo T.H."/>
            <person name="Liu D."/>
            <person name="Ke H.M."/>
            <person name="Yokoi T."/>
            <person name="Roa M.B."/>
            <person name="Lu M.J."/>
            <person name="Chang Y.Y."/>
            <person name="Ann P.J."/>
            <person name="Tsai J.N."/>
            <person name="Chen C.Y."/>
            <person name="Tzean S.S."/>
            <person name="Ota Y."/>
            <person name="Hattori T."/>
            <person name="Sahashi N."/>
            <person name="Liou R.F."/>
            <person name="Kikuchi T."/>
            <person name="Tsai I.J."/>
        </authorList>
    </citation>
    <scope>NUCLEOTIDE SEQUENCE [LARGE SCALE GENOMIC DNA]</scope>
    <source>
        <strain evidence="1 2">FFPRI411160</strain>
    </source>
</reference>
<gene>
    <name evidence="1" type="ORF">PNOK_0713200</name>
</gene>
<dbReference type="Proteomes" id="UP000217199">
    <property type="component" value="Unassembled WGS sequence"/>
</dbReference>
<name>A0A286UBX5_9AGAM</name>
<dbReference type="EMBL" id="NBII01000007">
    <property type="protein sequence ID" value="PAV17068.1"/>
    <property type="molecule type" value="Genomic_DNA"/>
</dbReference>